<feature type="region of interest" description="Disordered" evidence="1">
    <location>
        <begin position="172"/>
        <end position="220"/>
    </location>
</feature>
<dbReference type="Proteomes" id="UP000266841">
    <property type="component" value="Unassembled WGS sequence"/>
</dbReference>
<evidence type="ECO:0000256" key="1">
    <source>
        <dbReference type="SAM" id="MobiDB-lite"/>
    </source>
</evidence>
<gene>
    <name evidence="3" type="ORF">THAOC_13173</name>
</gene>
<name>K0SLR5_THAOC</name>
<evidence type="ECO:0000313" key="3">
    <source>
        <dbReference type="EMBL" id="EJK65929.1"/>
    </source>
</evidence>
<feature type="region of interest" description="Disordered" evidence="1">
    <location>
        <begin position="73"/>
        <end position="126"/>
    </location>
</feature>
<feature type="compositionally biased region" description="Polar residues" evidence="1">
    <location>
        <begin position="209"/>
        <end position="220"/>
    </location>
</feature>
<keyword evidence="2" id="KW-0732">Signal</keyword>
<sequence length="220" mass="24105">MTSAWPLVATVLVFYSGLASSFTPPMGGNGNHATASTTHLGVAAATQYDVVKVDLTDGRDYPYLHRERLHGRRGIGAAAKARPREARAADNQRPDRAHVSGEVPGSDGRRGPAGRHGRPSRRGGEQVVRCYVYDTGQGAGARSGSKEHVRRSGRRCYWGHGRLRERYLSERGQLHPDPHDSHGNGGLFRRRKDWSQPSSGEKTWWGPFTSHSACSLTQTP</sequence>
<organism evidence="3 4">
    <name type="scientific">Thalassiosira oceanica</name>
    <name type="common">Marine diatom</name>
    <dbReference type="NCBI Taxonomy" id="159749"/>
    <lineage>
        <taxon>Eukaryota</taxon>
        <taxon>Sar</taxon>
        <taxon>Stramenopiles</taxon>
        <taxon>Ochrophyta</taxon>
        <taxon>Bacillariophyta</taxon>
        <taxon>Coscinodiscophyceae</taxon>
        <taxon>Thalassiosirophycidae</taxon>
        <taxon>Thalassiosirales</taxon>
        <taxon>Thalassiosiraceae</taxon>
        <taxon>Thalassiosira</taxon>
    </lineage>
</organism>
<feature type="chain" id="PRO_5003837292" evidence="2">
    <location>
        <begin position="22"/>
        <end position="220"/>
    </location>
</feature>
<dbReference type="EMBL" id="AGNL01015369">
    <property type="protein sequence ID" value="EJK65929.1"/>
    <property type="molecule type" value="Genomic_DNA"/>
</dbReference>
<reference evidence="3 4" key="1">
    <citation type="journal article" date="2012" name="Genome Biol.">
        <title>Genome and low-iron response of an oceanic diatom adapted to chronic iron limitation.</title>
        <authorList>
            <person name="Lommer M."/>
            <person name="Specht M."/>
            <person name="Roy A.S."/>
            <person name="Kraemer L."/>
            <person name="Andreson R."/>
            <person name="Gutowska M.A."/>
            <person name="Wolf J."/>
            <person name="Bergner S.V."/>
            <person name="Schilhabel M.B."/>
            <person name="Klostermeier U.C."/>
            <person name="Beiko R.G."/>
            <person name="Rosenstiel P."/>
            <person name="Hippler M."/>
            <person name="Laroche J."/>
        </authorList>
    </citation>
    <scope>NUCLEOTIDE SEQUENCE [LARGE SCALE GENOMIC DNA]</scope>
    <source>
        <strain evidence="3 4">CCMP1005</strain>
    </source>
</reference>
<dbReference type="AlphaFoldDB" id="K0SLR5"/>
<evidence type="ECO:0000256" key="2">
    <source>
        <dbReference type="SAM" id="SignalP"/>
    </source>
</evidence>
<feature type="signal peptide" evidence="2">
    <location>
        <begin position="1"/>
        <end position="21"/>
    </location>
</feature>
<feature type="compositionally biased region" description="Basic residues" evidence="1">
    <location>
        <begin position="112"/>
        <end position="121"/>
    </location>
</feature>
<feature type="compositionally biased region" description="Basic and acidic residues" evidence="1">
    <location>
        <begin position="82"/>
        <end position="99"/>
    </location>
</feature>
<comment type="caution">
    <text evidence="3">The sequence shown here is derived from an EMBL/GenBank/DDBJ whole genome shotgun (WGS) entry which is preliminary data.</text>
</comment>
<evidence type="ECO:0000313" key="4">
    <source>
        <dbReference type="Proteomes" id="UP000266841"/>
    </source>
</evidence>
<protein>
    <submittedName>
        <fullName evidence="3">Uncharacterized protein</fullName>
    </submittedName>
</protein>
<feature type="compositionally biased region" description="Basic and acidic residues" evidence="1">
    <location>
        <begin position="172"/>
        <end position="182"/>
    </location>
</feature>
<keyword evidence="4" id="KW-1185">Reference proteome</keyword>
<accession>K0SLR5</accession>
<proteinExistence type="predicted"/>